<dbReference type="RefSeq" id="WP_111655281.1">
    <property type="nucleotide sequence ID" value="NZ_JACHWI010000007.1"/>
</dbReference>
<sequence>MIWLAWRQFRVQALSVAGGLLVFVGALALTWTRVTTLAEETGFTGCRDDIACRDAADRFLRAIGHESAGALYLAGLVLLLVLPALLGIFWGAPLVARELESGTYRMVFSQTVSRRRWLLVKLAVGGVAAALSAGLVSLVLTRWAAPIDAAGSSRVEPITFLARGIVPVGSAVLAFAVGVAVGLVLRRTLTAMAVTLLLVVAVQIVATPVMLRLLAQPITTVTPLRADTPMVLIVSGTHVHLDAGNDKISGAWMIEESVVTASGETFTGPVDTTKCDTSIKGELVQECRDWLAAQNLGQQLTYVPGSRFWPLQWRVFTILSALTVVLVLFSIGYLGGLSRSPFRRGSSAGRARGSARRT</sequence>
<evidence type="ECO:0000256" key="1">
    <source>
        <dbReference type="SAM" id="Phobius"/>
    </source>
</evidence>
<feature type="transmembrane region" description="Helical" evidence="1">
    <location>
        <begin position="313"/>
        <end position="334"/>
    </location>
</feature>
<organism evidence="2 3">
    <name type="scientific">Actinoplanes lutulentus</name>
    <dbReference type="NCBI Taxonomy" id="1287878"/>
    <lineage>
        <taxon>Bacteria</taxon>
        <taxon>Bacillati</taxon>
        <taxon>Actinomycetota</taxon>
        <taxon>Actinomycetes</taxon>
        <taxon>Micromonosporales</taxon>
        <taxon>Micromonosporaceae</taxon>
        <taxon>Actinoplanes</taxon>
    </lineage>
</organism>
<reference evidence="2 3" key="1">
    <citation type="submission" date="2018-06" db="EMBL/GenBank/DDBJ databases">
        <title>Genomic Encyclopedia of Type Strains, Phase III (KMG-III): the genomes of soil and plant-associated and newly described type strains.</title>
        <authorList>
            <person name="Whitman W."/>
        </authorList>
    </citation>
    <scope>NUCLEOTIDE SEQUENCE [LARGE SCALE GENOMIC DNA]</scope>
    <source>
        <strain evidence="2 3">CGMCC 4.7090</strain>
    </source>
</reference>
<feature type="transmembrane region" description="Helical" evidence="1">
    <location>
        <begin position="70"/>
        <end position="96"/>
    </location>
</feature>
<keyword evidence="3" id="KW-1185">Reference proteome</keyword>
<protein>
    <submittedName>
        <fullName evidence="2">ABC-2 family transporter</fullName>
    </submittedName>
</protein>
<dbReference type="GO" id="GO:0140359">
    <property type="term" value="F:ABC-type transporter activity"/>
    <property type="evidence" value="ECO:0007669"/>
    <property type="project" value="InterPro"/>
</dbReference>
<dbReference type="Pfam" id="PF12679">
    <property type="entry name" value="ABC2_membrane_2"/>
    <property type="match status" value="1"/>
</dbReference>
<feature type="transmembrane region" description="Helical" evidence="1">
    <location>
        <begin position="160"/>
        <end position="185"/>
    </location>
</feature>
<proteinExistence type="predicted"/>
<name>A0A327YXH4_9ACTN</name>
<evidence type="ECO:0000313" key="3">
    <source>
        <dbReference type="Proteomes" id="UP000249341"/>
    </source>
</evidence>
<comment type="caution">
    <text evidence="2">The sequence shown here is derived from an EMBL/GenBank/DDBJ whole genome shotgun (WGS) entry which is preliminary data.</text>
</comment>
<dbReference type="GO" id="GO:0005886">
    <property type="term" value="C:plasma membrane"/>
    <property type="evidence" value="ECO:0007669"/>
    <property type="project" value="UniProtKB-SubCell"/>
</dbReference>
<feature type="transmembrane region" description="Helical" evidence="1">
    <location>
        <begin position="192"/>
        <end position="215"/>
    </location>
</feature>
<dbReference type="OrthoDB" id="3579673at2"/>
<evidence type="ECO:0000313" key="2">
    <source>
        <dbReference type="EMBL" id="RAK24660.1"/>
    </source>
</evidence>
<dbReference type="Proteomes" id="UP000249341">
    <property type="component" value="Unassembled WGS sequence"/>
</dbReference>
<dbReference type="EMBL" id="QLMJ01000038">
    <property type="protein sequence ID" value="RAK24660.1"/>
    <property type="molecule type" value="Genomic_DNA"/>
</dbReference>
<accession>A0A327YXH4</accession>
<keyword evidence="1" id="KW-0812">Transmembrane</keyword>
<keyword evidence="1" id="KW-0472">Membrane</keyword>
<keyword evidence="1" id="KW-1133">Transmembrane helix</keyword>
<feature type="transmembrane region" description="Helical" evidence="1">
    <location>
        <begin position="117"/>
        <end position="140"/>
    </location>
</feature>
<gene>
    <name evidence="2" type="ORF">B0I29_1383</name>
</gene>
<dbReference type="AlphaFoldDB" id="A0A327YXH4"/>